<evidence type="ECO:0000256" key="1">
    <source>
        <dbReference type="ARBA" id="ARBA00006525"/>
    </source>
</evidence>
<dbReference type="InterPro" id="IPR057666">
    <property type="entry name" value="DrpA_SLOG"/>
</dbReference>
<dbReference type="AlphaFoldDB" id="K9UN80"/>
<evidence type="ECO:0000256" key="2">
    <source>
        <dbReference type="SAM" id="MobiDB-lite"/>
    </source>
</evidence>
<reference evidence="5 6" key="1">
    <citation type="submission" date="2012-05" db="EMBL/GenBank/DDBJ databases">
        <title>Finished chromosome of genome of Chamaesiphon sp. PCC 6605.</title>
        <authorList>
            <consortium name="US DOE Joint Genome Institute"/>
            <person name="Gugger M."/>
            <person name="Coursin T."/>
            <person name="Rippka R."/>
            <person name="Tandeau De Marsac N."/>
            <person name="Huntemann M."/>
            <person name="Wei C.-L."/>
            <person name="Han J."/>
            <person name="Detter J.C."/>
            <person name="Han C."/>
            <person name="Tapia R."/>
            <person name="Chen A."/>
            <person name="Kyrpides N."/>
            <person name="Mavromatis K."/>
            <person name="Markowitz V."/>
            <person name="Szeto E."/>
            <person name="Ivanova N."/>
            <person name="Pagani I."/>
            <person name="Pati A."/>
            <person name="Goodwin L."/>
            <person name="Nordberg H.P."/>
            <person name="Cantor M.N."/>
            <person name="Hua S.X."/>
            <person name="Woyke T."/>
            <person name="Kerfeld C.A."/>
        </authorList>
    </citation>
    <scope>NUCLEOTIDE SEQUENCE [LARGE SCALE GENOMIC DNA]</scope>
    <source>
        <strain evidence="6">ATCC 27169 / PCC 6605</strain>
    </source>
</reference>
<dbReference type="STRING" id="1173020.Cha6605_4743"/>
<dbReference type="SUPFAM" id="SSF47781">
    <property type="entry name" value="RuvA domain 2-like"/>
    <property type="match status" value="1"/>
</dbReference>
<dbReference type="InterPro" id="IPR036388">
    <property type="entry name" value="WH-like_DNA-bd_sf"/>
</dbReference>
<protein>
    <submittedName>
        <fullName evidence="5">DNA protecting protein DprA</fullName>
    </submittedName>
</protein>
<organism evidence="5 6">
    <name type="scientific">Chamaesiphon minutus (strain ATCC 27169 / PCC 6605)</name>
    <dbReference type="NCBI Taxonomy" id="1173020"/>
    <lineage>
        <taxon>Bacteria</taxon>
        <taxon>Bacillati</taxon>
        <taxon>Cyanobacteriota</taxon>
        <taxon>Cyanophyceae</taxon>
        <taxon>Gomontiellales</taxon>
        <taxon>Chamaesiphonaceae</taxon>
        <taxon>Chamaesiphon</taxon>
    </lineage>
</organism>
<feature type="domain" description="DprA winged helix" evidence="4">
    <location>
        <begin position="321"/>
        <end position="379"/>
    </location>
</feature>
<feature type="compositionally biased region" description="Polar residues" evidence="2">
    <location>
        <begin position="313"/>
        <end position="325"/>
    </location>
</feature>
<comment type="similarity">
    <text evidence="1">Belongs to the DprA/Smf family.</text>
</comment>
<dbReference type="eggNOG" id="COG0758">
    <property type="taxonomic scope" value="Bacteria"/>
</dbReference>
<dbReference type="Pfam" id="PF02481">
    <property type="entry name" value="DNA_processg_A"/>
    <property type="match status" value="1"/>
</dbReference>
<dbReference type="GO" id="GO:0009294">
    <property type="term" value="P:DNA-mediated transformation"/>
    <property type="evidence" value="ECO:0007669"/>
    <property type="project" value="InterPro"/>
</dbReference>
<keyword evidence="6" id="KW-1185">Reference proteome</keyword>
<name>K9UN80_CHAP6</name>
<dbReference type="InterPro" id="IPR003488">
    <property type="entry name" value="DprA"/>
</dbReference>
<dbReference type="Gene3D" id="3.40.50.450">
    <property type="match status" value="1"/>
</dbReference>
<feature type="region of interest" description="Disordered" evidence="2">
    <location>
        <begin position="309"/>
        <end position="329"/>
    </location>
</feature>
<gene>
    <name evidence="5" type="ORF">Cha6605_4743</name>
</gene>
<evidence type="ECO:0000313" key="5">
    <source>
        <dbReference type="EMBL" id="AFY95659.1"/>
    </source>
</evidence>
<dbReference type="PANTHER" id="PTHR43022">
    <property type="entry name" value="PROTEIN SMF"/>
    <property type="match status" value="1"/>
</dbReference>
<dbReference type="SUPFAM" id="SSF102405">
    <property type="entry name" value="MCP/YpsA-like"/>
    <property type="match status" value="1"/>
</dbReference>
<dbReference type="RefSeq" id="WP_015161755.1">
    <property type="nucleotide sequence ID" value="NC_019697.1"/>
</dbReference>
<dbReference type="OrthoDB" id="9785707at2"/>
<dbReference type="NCBIfam" id="TIGR00732">
    <property type="entry name" value="dprA"/>
    <property type="match status" value="1"/>
</dbReference>
<evidence type="ECO:0000313" key="6">
    <source>
        <dbReference type="Proteomes" id="UP000010366"/>
    </source>
</evidence>
<dbReference type="EMBL" id="CP003600">
    <property type="protein sequence ID" value="AFY95659.1"/>
    <property type="molecule type" value="Genomic_DNA"/>
</dbReference>
<evidence type="ECO:0000259" key="3">
    <source>
        <dbReference type="Pfam" id="PF02481"/>
    </source>
</evidence>
<dbReference type="Gene3D" id="1.10.10.10">
    <property type="entry name" value="Winged helix-like DNA-binding domain superfamily/Winged helix DNA-binding domain"/>
    <property type="match status" value="1"/>
</dbReference>
<dbReference type="Proteomes" id="UP000010366">
    <property type="component" value="Chromosome"/>
</dbReference>
<dbReference type="Pfam" id="PF17782">
    <property type="entry name" value="WHD_DprA"/>
    <property type="match status" value="1"/>
</dbReference>
<sequence>MSRERIYWLAWSLVAGVGPILLERIRQQFGNLETAWRVDADALLALDGVGEQSVNKIVAARDRIDPDQLFTKHAIANPHWWTRIDPDYPRLLGEIPSAPSVLYYRGQVSLAENRGEVPTVGIVGTRDPSDYGKRWARKISALLASKGFTIVSGLAQGIDTEAHTACLEAGGRTIAVVGTGLDIVYPSRNQALAAQIEREGLIVSEYTANTPPDRGHFPARNRIIAGLSRVTIVIEAPTRSGALITAHQANDFGRDVYVLPGSIDNPKAIGCLELLSRGAQPILGLDPLLELLATIPQLGTTEQLQLSFDRPSATGSHDTTATSAAPNVPGDLQPVWSHVSSDPTNFDEIVLKSQLPVASVSSMLIQLELLGLVTQLPGMRYQR</sequence>
<dbReference type="HOGENOM" id="CLU_029601_1_1_3"/>
<feature type="domain" description="Smf/DprA SLOG" evidence="3">
    <location>
        <begin position="81"/>
        <end position="291"/>
    </location>
</feature>
<proteinExistence type="inferred from homology"/>
<dbReference type="PATRIC" id="fig|1173020.3.peg.5419"/>
<dbReference type="InterPro" id="IPR010994">
    <property type="entry name" value="RuvA_2-like"/>
</dbReference>
<dbReference type="PANTHER" id="PTHR43022:SF1">
    <property type="entry name" value="PROTEIN SMF"/>
    <property type="match status" value="1"/>
</dbReference>
<dbReference type="InterPro" id="IPR041614">
    <property type="entry name" value="DprA_WH"/>
</dbReference>
<dbReference type="KEGG" id="cmp:Cha6605_4743"/>
<accession>K9UN80</accession>
<evidence type="ECO:0000259" key="4">
    <source>
        <dbReference type="Pfam" id="PF17782"/>
    </source>
</evidence>